<gene>
    <name evidence="8" type="primary">rnpA</name>
    <name evidence="8" type="ORF">Loak_1318</name>
</gene>
<dbReference type="InterPro" id="IPR020539">
    <property type="entry name" value="RNase_P_CS"/>
</dbReference>
<dbReference type="NCBIfam" id="TIGR00188">
    <property type="entry name" value="rnpA"/>
    <property type="match status" value="1"/>
</dbReference>
<dbReference type="Proteomes" id="UP000054858">
    <property type="component" value="Unassembled WGS sequence"/>
</dbReference>
<comment type="function">
    <text evidence="1">RNaseP catalyzes the removal of the 5'-leader sequence from pre-tRNA to produce the mature 5'-terminus. It can also cleave other RNA substrates such as 4.5S RNA. The protein component plays an auxiliary but essential role in vivo by binding to the 5'-leader sequence and broadening the substrate specificity of the ribozyme.</text>
</comment>
<dbReference type="PANTHER" id="PTHR33992">
    <property type="entry name" value="RIBONUCLEASE P PROTEIN COMPONENT"/>
    <property type="match status" value="1"/>
</dbReference>
<evidence type="ECO:0000256" key="4">
    <source>
        <dbReference type="ARBA" id="ARBA00022759"/>
    </source>
</evidence>
<keyword evidence="2" id="KW-0819">tRNA processing</keyword>
<dbReference type="Pfam" id="PF00825">
    <property type="entry name" value="Ribonuclease_P"/>
    <property type="match status" value="1"/>
</dbReference>
<evidence type="ECO:0000256" key="6">
    <source>
        <dbReference type="ARBA" id="ARBA00022884"/>
    </source>
</evidence>
<dbReference type="InterPro" id="IPR020568">
    <property type="entry name" value="Ribosomal_Su5_D2-typ_SF"/>
</dbReference>
<dbReference type="InterPro" id="IPR014721">
    <property type="entry name" value="Ribsml_uS5_D2-typ_fold_subgr"/>
</dbReference>
<dbReference type="PATRIC" id="fig|29423.5.peg.1380"/>
<evidence type="ECO:0000256" key="2">
    <source>
        <dbReference type="ARBA" id="ARBA00022694"/>
    </source>
</evidence>
<accession>A0A0W0X1D4</accession>
<evidence type="ECO:0000256" key="7">
    <source>
        <dbReference type="NCBIfam" id="TIGR00188"/>
    </source>
</evidence>
<keyword evidence="6" id="KW-0694">RNA-binding</keyword>
<dbReference type="GO" id="GO:0000049">
    <property type="term" value="F:tRNA binding"/>
    <property type="evidence" value="ECO:0007669"/>
    <property type="project" value="InterPro"/>
</dbReference>
<dbReference type="GO" id="GO:0004526">
    <property type="term" value="F:ribonuclease P activity"/>
    <property type="evidence" value="ECO:0007669"/>
    <property type="project" value="UniProtKB-UniRule"/>
</dbReference>
<dbReference type="PROSITE" id="PS00648">
    <property type="entry name" value="RIBONUCLEASE_P"/>
    <property type="match status" value="1"/>
</dbReference>
<keyword evidence="5 8" id="KW-0378">Hydrolase</keyword>
<name>A0A0W0X1D4_9GAMM</name>
<reference evidence="8 9" key="1">
    <citation type="submission" date="2015-11" db="EMBL/GenBank/DDBJ databases">
        <title>Genomic analysis of 38 Legionella species identifies large and diverse effector repertoires.</title>
        <authorList>
            <person name="Burstein D."/>
            <person name="Amaro F."/>
            <person name="Zusman T."/>
            <person name="Lifshitz Z."/>
            <person name="Cohen O."/>
            <person name="Gilbert J.A."/>
            <person name="Pupko T."/>
            <person name="Shuman H.A."/>
            <person name="Segal G."/>
        </authorList>
    </citation>
    <scope>NUCLEOTIDE SEQUENCE [LARGE SCALE GENOMIC DNA]</scope>
    <source>
        <strain evidence="8 9">Oak Ridge-10</strain>
    </source>
</reference>
<dbReference type="EMBL" id="LNYP01000028">
    <property type="protein sequence ID" value="KTD38373.1"/>
    <property type="molecule type" value="Genomic_DNA"/>
</dbReference>
<organism evidence="8 9">
    <name type="scientific">Legionella oakridgensis</name>
    <dbReference type="NCBI Taxonomy" id="29423"/>
    <lineage>
        <taxon>Bacteria</taxon>
        <taxon>Pseudomonadati</taxon>
        <taxon>Pseudomonadota</taxon>
        <taxon>Gammaproteobacteria</taxon>
        <taxon>Legionellales</taxon>
        <taxon>Legionellaceae</taxon>
        <taxon>Legionella</taxon>
    </lineage>
</organism>
<dbReference type="InterPro" id="IPR000100">
    <property type="entry name" value="RNase_P"/>
</dbReference>
<evidence type="ECO:0000256" key="3">
    <source>
        <dbReference type="ARBA" id="ARBA00022722"/>
    </source>
</evidence>
<evidence type="ECO:0000313" key="8">
    <source>
        <dbReference type="EMBL" id="KTD38373.1"/>
    </source>
</evidence>
<evidence type="ECO:0000313" key="9">
    <source>
        <dbReference type="Proteomes" id="UP000054858"/>
    </source>
</evidence>
<sequence length="75" mass="8596">MGHARLGLALSKKHIAKAHDRNRLKRILRETFRTRQLPAIDVIVLARHGIASMEKSIVISKLDKAWDRLMALCKK</sequence>
<evidence type="ECO:0000256" key="5">
    <source>
        <dbReference type="ARBA" id="ARBA00022801"/>
    </source>
</evidence>
<dbReference type="EC" id="3.1.26.5" evidence="7"/>
<comment type="caution">
    <text evidence="8">The sequence shown here is derived from an EMBL/GenBank/DDBJ whole genome shotgun (WGS) entry which is preliminary data.</text>
</comment>
<evidence type="ECO:0000256" key="1">
    <source>
        <dbReference type="ARBA" id="ARBA00002663"/>
    </source>
</evidence>
<dbReference type="SUPFAM" id="SSF54211">
    <property type="entry name" value="Ribosomal protein S5 domain 2-like"/>
    <property type="match status" value="1"/>
</dbReference>
<dbReference type="GO" id="GO:0042781">
    <property type="term" value="F:3'-tRNA processing endoribonuclease activity"/>
    <property type="evidence" value="ECO:0007669"/>
    <property type="project" value="TreeGrafter"/>
</dbReference>
<dbReference type="PANTHER" id="PTHR33992:SF1">
    <property type="entry name" value="RIBONUCLEASE P PROTEIN COMPONENT"/>
    <property type="match status" value="1"/>
</dbReference>
<dbReference type="GO" id="GO:0030677">
    <property type="term" value="C:ribonuclease P complex"/>
    <property type="evidence" value="ECO:0007669"/>
    <property type="project" value="TreeGrafter"/>
</dbReference>
<proteinExistence type="predicted"/>
<keyword evidence="4" id="KW-0255">Endonuclease</keyword>
<protein>
    <recommendedName>
        <fullName evidence="7">Ribonuclease P protein component</fullName>
        <ecNumber evidence="7">3.1.26.5</ecNumber>
    </recommendedName>
</protein>
<dbReference type="Gene3D" id="3.30.230.10">
    <property type="match status" value="1"/>
</dbReference>
<keyword evidence="3" id="KW-0540">Nuclease</keyword>
<dbReference type="AlphaFoldDB" id="A0A0W0X1D4"/>